<dbReference type="RefSeq" id="WP_263954066.1">
    <property type="nucleotide sequence ID" value="NZ_JAOYFC010000002.1"/>
</dbReference>
<dbReference type="GO" id="GO:0000298">
    <property type="term" value="F:endopolyphosphatase activity"/>
    <property type="evidence" value="ECO:0007669"/>
    <property type="project" value="TreeGrafter"/>
</dbReference>
<dbReference type="InterPro" id="IPR000086">
    <property type="entry name" value="NUDIX_hydrolase_dom"/>
</dbReference>
<dbReference type="AlphaFoldDB" id="A0AAE3IZZ8"/>
<protein>
    <submittedName>
        <fullName evidence="6">NUDIX hydrolase</fullName>
    </submittedName>
</protein>
<dbReference type="CDD" id="cd04666">
    <property type="entry name" value="NUDIX_DIPP2_like_Nudt4"/>
    <property type="match status" value="1"/>
</dbReference>
<dbReference type="GO" id="GO:0008486">
    <property type="term" value="F:diphosphoinositol-polyphosphate diphosphatase activity"/>
    <property type="evidence" value="ECO:0007669"/>
    <property type="project" value="TreeGrafter"/>
</dbReference>
<dbReference type="InterPro" id="IPR015797">
    <property type="entry name" value="NUDIX_hydrolase-like_dom_sf"/>
</dbReference>
<proteinExistence type="predicted"/>
<dbReference type="PANTHER" id="PTHR12629">
    <property type="entry name" value="DIPHOSPHOINOSITOL POLYPHOSPHATE PHOSPHOHYDROLASE"/>
    <property type="match status" value="1"/>
</dbReference>
<dbReference type="SUPFAM" id="SSF55811">
    <property type="entry name" value="Nudix"/>
    <property type="match status" value="1"/>
</dbReference>
<evidence type="ECO:0000259" key="5">
    <source>
        <dbReference type="PROSITE" id="PS51462"/>
    </source>
</evidence>
<dbReference type="GO" id="GO:1901909">
    <property type="term" value="P:diadenosine hexaphosphate catabolic process"/>
    <property type="evidence" value="ECO:0007669"/>
    <property type="project" value="TreeGrafter"/>
</dbReference>
<evidence type="ECO:0000256" key="2">
    <source>
        <dbReference type="ARBA" id="ARBA00022723"/>
    </source>
</evidence>
<keyword evidence="3 6" id="KW-0378">Hydrolase</keyword>
<dbReference type="InterPro" id="IPR047198">
    <property type="entry name" value="DDP-like_NUDIX"/>
</dbReference>
<dbReference type="Gene3D" id="3.90.79.10">
    <property type="entry name" value="Nucleoside Triphosphate Pyrophosphohydrolase"/>
    <property type="match status" value="1"/>
</dbReference>
<name>A0AAE3IZZ8_9RHOB</name>
<dbReference type="PROSITE" id="PS51462">
    <property type="entry name" value="NUDIX"/>
    <property type="match status" value="1"/>
</dbReference>
<dbReference type="GO" id="GO:1901911">
    <property type="term" value="P:adenosine 5'-(hexahydrogen pentaphosphate) catabolic process"/>
    <property type="evidence" value="ECO:0007669"/>
    <property type="project" value="TreeGrafter"/>
</dbReference>
<dbReference type="Pfam" id="PF00293">
    <property type="entry name" value="NUDIX"/>
    <property type="match status" value="1"/>
</dbReference>
<organism evidence="6 7">
    <name type="scientific">Halocynthiibacter halioticoli</name>
    <dbReference type="NCBI Taxonomy" id="2986804"/>
    <lineage>
        <taxon>Bacteria</taxon>
        <taxon>Pseudomonadati</taxon>
        <taxon>Pseudomonadota</taxon>
        <taxon>Alphaproteobacteria</taxon>
        <taxon>Rhodobacterales</taxon>
        <taxon>Paracoccaceae</taxon>
        <taxon>Halocynthiibacter</taxon>
    </lineage>
</organism>
<reference evidence="6" key="1">
    <citation type="submission" date="2022-10" db="EMBL/GenBank/DDBJ databases">
        <authorList>
            <person name="Yue Y."/>
        </authorList>
    </citation>
    <scope>NUCLEOTIDE SEQUENCE</scope>
    <source>
        <strain evidence="6">Z654</strain>
    </source>
</reference>
<evidence type="ECO:0000256" key="3">
    <source>
        <dbReference type="ARBA" id="ARBA00022801"/>
    </source>
</evidence>
<dbReference type="GO" id="GO:1901907">
    <property type="term" value="P:diadenosine pentaphosphate catabolic process"/>
    <property type="evidence" value="ECO:0007669"/>
    <property type="project" value="TreeGrafter"/>
</dbReference>
<evidence type="ECO:0000313" key="7">
    <source>
        <dbReference type="Proteomes" id="UP001208041"/>
    </source>
</evidence>
<keyword evidence="7" id="KW-1185">Reference proteome</keyword>
<dbReference type="GO" id="GO:0034431">
    <property type="term" value="F:bis(5'-adenosyl)-hexaphosphatase activity"/>
    <property type="evidence" value="ECO:0007669"/>
    <property type="project" value="TreeGrafter"/>
</dbReference>
<evidence type="ECO:0000256" key="1">
    <source>
        <dbReference type="ARBA" id="ARBA00001946"/>
    </source>
</evidence>
<sequence length="152" mass="16870">MGNALKKAWEDYVSPLIKRPARVQVAVLCYKGNGSDKKVLLVTSRDTGRWILPKGWPIDGKDAPSAAMQEAWEEAGVSEGEVSRKAIGQFSYEKKMDTGGIEVCETSIFAVNVKKLEDSFPEAAERERKWVTPTEAANMVQEPELQAILEEL</sequence>
<accession>A0AAE3IZZ8</accession>
<dbReference type="Proteomes" id="UP001208041">
    <property type="component" value="Unassembled WGS sequence"/>
</dbReference>
<dbReference type="GO" id="GO:0005737">
    <property type="term" value="C:cytoplasm"/>
    <property type="evidence" value="ECO:0007669"/>
    <property type="project" value="TreeGrafter"/>
</dbReference>
<comment type="cofactor">
    <cofactor evidence="1">
        <name>Mg(2+)</name>
        <dbReference type="ChEBI" id="CHEBI:18420"/>
    </cofactor>
</comment>
<feature type="domain" description="Nudix hydrolase" evidence="5">
    <location>
        <begin position="20"/>
        <end position="152"/>
    </location>
</feature>
<dbReference type="GO" id="GO:0046872">
    <property type="term" value="F:metal ion binding"/>
    <property type="evidence" value="ECO:0007669"/>
    <property type="project" value="UniProtKB-KW"/>
</dbReference>
<dbReference type="GO" id="GO:0071543">
    <property type="term" value="P:diphosphoinositol polyphosphate metabolic process"/>
    <property type="evidence" value="ECO:0007669"/>
    <property type="project" value="TreeGrafter"/>
</dbReference>
<keyword evidence="4" id="KW-0460">Magnesium</keyword>
<evidence type="ECO:0000313" key="6">
    <source>
        <dbReference type="EMBL" id="MCV6825220.1"/>
    </source>
</evidence>
<dbReference type="GO" id="GO:0034432">
    <property type="term" value="F:bis(5'-adenosyl)-pentaphosphatase activity"/>
    <property type="evidence" value="ECO:0007669"/>
    <property type="project" value="TreeGrafter"/>
</dbReference>
<gene>
    <name evidence="6" type="ORF">OH136_11715</name>
</gene>
<keyword evidence="2" id="KW-0479">Metal-binding</keyword>
<evidence type="ECO:0000256" key="4">
    <source>
        <dbReference type="ARBA" id="ARBA00022842"/>
    </source>
</evidence>
<dbReference type="PANTHER" id="PTHR12629:SF0">
    <property type="entry name" value="DIPHOSPHOINOSITOL-POLYPHOSPHATE DIPHOSPHATASE"/>
    <property type="match status" value="1"/>
</dbReference>
<comment type="caution">
    <text evidence="6">The sequence shown here is derived from an EMBL/GenBank/DDBJ whole genome shotgun (WGS) entry which is preliminary data.</text>
</comment>
<dbReference type="EMBL" id="JAOYFC010000002">
    <property type="protein sequence ID" value="MCV6825220.1"/>
    <property type="molecule type" value="Genomic_DNA"/>
</dbReference>